<dbReference type="NCBIfam" id="TIGR00526">
    <property type="entry name" value="folB_dom"/>
    <property type="match status" value="1"/>
</dbReference>
<reference evidence="11" key="1">
    <citation type="submission" date="2016-11" db="EMBL/GenBank/DDBJ databases">
        <authorList>
            <person name="Varghese N."/>
            <person name="Submissions S."/>
        </authorList>
    </citation>
    <scope>NUCLEOTIDE SEQUENCE [LARGE SCALE GENOMIC DNA]</scope>
    <source>
        <strain evidence="11">DSM 16579</strain>
    </source>
</reference>
<dbReference type="UniPathway" id="UPA00077">
    <property type="reaction ID" value="UER00154"/>
</dbReference>
<comment type="pathway">
    <text evidence="3 8">Cofactor biosynthesis; tetrahydrofolate biosynthesis; 2-amino-4-hydroxy-6-hydroxymethyl-7,8-dihydropteridine diphosphate from 7,8-dihydroneopterin triphosphate: step 3/4.</text>
</comment>
<name>A0A1M5F7C8_9GAMM</name>
<evidence type="ECO:0000256" key="7">
    <source>
        <dbReference type="ARBA" id="ARBA00023239"/>
    </source>
</evidence>
<dbReference type="STRING" id="1122206.SAMN02745753_02811"/>
<evidence type="ECO:0000256" key="8">
    <source>
        <dbReference type="RuleBase" id="RU362079"/>
    </source>
</evidence>
<proteinExistence type="inferred from homology"/>
<protein>
    <recommendedName>
        <fullName evidence="8">7,8-dihydroneopterin aldolase</fullName>
        <ecNumber evidence="8">4.1.2.25</ecNumber>
    </recommendedName>
</protein>
<dbReference type="PANTHER" id="PTHR42844:SF1">
    <property type="entry name" value="DIHYDRONEOPTERIN ALDOLASE 1-RELATED"/>
    <property type="match status" value="1"/>
</dbReference>
<evidence type="ECO:0000256" key="5">
    <source>
        <dbReference type="ARBA" id="ARBA00022909"/>
    </source>
</evidence>
<dbReference type="SUPFAM" id="SSF55620">
    <property type="entry name" value="Tetrahydrobiopterin biosynthesis enzymes-like"/>
    <property type="match status" value="1"/>
</dbReference>
<dbReference type="InterPro" id="IPR043133">
    <property type="entry name" value="GTP-CH-I_C/QueF"/>
</dbReference>
<keyword evidence="11" id="KW-1185">Reference proteome</keyword>
<comment type="similarity">
    <text evidence="4 8">Belongs to the DHNA family.</text>
</comment>
<comment type="catalytic activity">
    <reaction evidence="2 8">
        <text>7,8-dihydroneopterin = 6-hydroxymethyl-7,8-dihydropterin + glycolaldehyde</text>
        <dbReference type="Rhea" id="RHEA:10540"/>
        <dbReference type="ChEBI" id="CHEBI:17001"/>
        <dbReference type="ChEBI" id="CHEBI:17071"/>
        <dbReference type="ChEBI" id="CHEBI:44841"/>
        <dbReference type="EC" id="4.1.2.25"/>
    </reaction>
</comment>
<evidence type="ECO:0000313" key="10">
    <source>
        <dbReference type="EMBL" id="SHF87397.1"/>
    </source>
</evidence>
<dbReference type="GO" id="GO:0016853">
    <property type="term" value="F:isomerase activity"/>
    <property type="evidence" value="ECO:0007669"/>
    <property type="project" value="UniProtKB-KW"/>
</dbReference>
<dbReference type="InterPro" id="IPR006156">
    <property type="entry name" value="Dihydroneopterin_aldolase"/>
</dbReference>
<dbReference type="GO" id="GO:0046656">
    <property type="term" value="P:folic acid biosynthetic process"/>
    <property type="evidence" value="ECO:0007669"/>
    <property type="project" value="UniProtKB-UniRule"/>
</dbReference>
<comment type="function">
    <text evidence="8">Catalyzes the conversion of 7,8-dihydroneopterin to 6-hydroxymethyl-7,8-dihydropterin.</text>
</comment>
<feature type="domain" description="Dihydroneopterin aldolase/epimerase" evidence="9">
    <location>
        <begin position="5"/>
        <end position="115"/>
    </location>
</feature>
<evidence type="ECO:0000256" key="3">
    <source>
        <dbReference type="ARBA" id="ARBA00005013"/>
    </source>
</evidence>
<comment type="catalytic activity">
    <reaction evidence="1">
        <text>7,8-dihydroneopterin = 7,8-dihydromonapterin</text>
        <dbReference type="Rhea" id="RHEA:45328"/>
        <dbReference type="ChEBI" id="CHEBI:17001"/>
        <dbReference type="ChEBI" id="CHEBI:71175"/>
        <dbReference type="EC" id="5.1.99.8"/>
    </reaction>
</comment>
<evidence type="ECO:0000256" key="4">
    <source>
        <dbReference type="ARBA" id="ARBA00005708"/>
    </source>
</evidence>
<dbReference type="Pfam" id="PF02152">
    <property type="entry name" value="FolB"/>
    <property type="match status" value="1"/>
</dbReference>
<dbReference type="Gene3D" id="3.30.1130.10">
    <property type="match status" value="1"/>
</dbReference>
<organism evidence="10 11">
    <name type="scientific">Marinomonas polaris DSM 16579</name>
    <dbReference type="NCBI Taxonomy" id="1122206"/>
    <lineage>
        <taxon>Bacteria</taxon>
        <taxon>Pseudomonadati</taxon>
        <taxon>Pseudomonadota</taxon>
        <taxon>Gammaproteobacteria</taxon>
        <taxon>Oceanospirillales</taxon>
        <taxon>Oceanospirillaceae</taxon>
        <taxon>Marinomonas</taxon>
    </lineage>
</organism>
<dbReference type="OrthoDB" id="9810587at2"/>
<accession>A0A1M5F7C8</accession>
<evidence type="ECO:0000256" key="2">
    <source>
        <dbReference type="ARBA" id="ARBA00001353"/>
    </source>
</evidence>
<evidence type="ECO:0000256" key="1">
    <source>
        <dbReference type="ARBA" id="ARBA00000693"/>
    </source>
</evidence>
<dbReference type="GO" id="GO:0005737">
    <property type="term" value="C:cytoplasm"/>
    <property type="evidence" value="ECO:0007669"/>
    <property type="project" value="TreeGrafter"/>
</dbReference>
<sequence>MKDLVFIEGLKTQAVIGVYEWEKKIQQDLVFDLEMEHDNRVPAETDDLAKTLDYEAISNYILAFCTERQFELIETLAEHLVGELIGKFKLNAVTLTLRKPGAVPSAQAVGVKIHRKSAVTY</sequence>
<dbReference type="Proteomes" id="UP000184517">
    <property type="component" value="Unassembled WGS sequence"/>
</dbReference>
<dbReference type="AlphaFoldDB" id="A0A1M5F7C8"/>
<keyword evidence="5 8" id="KW-0289">Folate biosynthesis</keyword>
<keyword evidence="7 8" id="KW-0456">Lyase</keyword>
<dbReference type="FunFam" id="3.30.1130.10:FF:000002">
    <property type="entry name" value="7,8-dihydroneopterin aldolase"/>
    <property type="match status" value="1"/>
</dbReference>
<dbReference type="EMBL" id="FQVF01000012">
    <property type="protein sequence ID" value="SHF87397.1"/>
    <property type="molecule type" value="Genomic_DNA"/>
</dbReference>
<keyword evidence="6" id="KW-0413">Isomerase</keyword>
<dbReference type="EC" id="4.1.2.25" evidence="8"/>
<dbReference type="GO" id="GO:0046654">
    <property type="term" value="P:tetrahydrofolate biosynthetic process"/>
    <property type="evidence" value="ECO:0007669"/>
    <property type="project" value="UniProtKB-UniRule"/>
</dbReference>
<evidence type="ECO:0000256" key="6">
    <source>
        <dbReference type="ARBA" id="ARBA00023235"/>
    </source>
</evidence>
<gene>
    <name evidence="10" type="ORF">SAMN02745753_02811</name>
</gene>
<evidence type="ECO:0000259" key="9">
    <source>
        <dbReference type="SMART" id="SM00905"/>
    </source>
</evidence>
<dbReference type="NCBIfam" id="TIGR00525">
    <property type="entry name" value="folB"/>
    <property type="match status" value="1"/>
</dbReference>
<dbReference type="RefSeq" id="WP_072840314.1">
    <property type="nucleotide sequence ID" value="NZ_FQVF01000012.1"/>
</dbReference>
<dbReference type="SMART" id="SM00905">
    <property type="entry name" value="FolB"/>
    <property type="match status" value="1"/>
</dbReference>
<evidence type="ECO:0000313" key="11">
    <source>
        <dbReference type="Proteomes" id="UP000184517"/>
    </source>
</evidence>
<dbReference type="InterPro" id="IPR006157">
    <property type="entry name" value="FolB_dom"/>
</dbReference>
<dbReference type="GO" id="GO:0004150">
    <property type="term" value="F:dihydroneopterin aldolase activity"/>
    <property type="evidence" value="ECO:0007669"/>
    <property type="project" value="UniProtKB-UniRule"/>
</dbReference>
<dbReference type="PANTHER" id="PTHR42844">
    <property type="entry name" value="DIHYDRONEOPTERIN ALDOLASE 1-RELATED"/>
    <property type="match status" value="1"/>
</dbReference>